<feature type="compositionally biased region" description="Basic and acidic residues" evidence="3">
    <location>
        <begin position="86"/>
        <end position="112"/>
    </location>
</feature>
<keyword evidence="7" id="KW-1185">Reference proteome</keyword>
<feature type="compositionally biased region" description="Basic and acidic residues" evidence="3">
    <location>
        <begin position="1155"/>
        <end position="1169"/>
    </location>
</feature>
<feature type="compositionally biased region" description="Polar residues" evidence="3">
    <location>
        <begin position="1805"/>
        <end position="1833"/>
    </location>
</feature>
<keyword evidence="4" id="KW-1133">Transmembrane helix</keyword>
<dbReference type="PANTHER" id="PTHR15427:SF33">
    <property type="entry name" value="COLLAGEN IV NC1 DOMAIN-CONTAINING PROTEIN"/>
    <property type="match status" value="1"/>
</dbReference>
<dbReference type="InterPro" id="IPR001073">
    <property type="entry name" value="C1q_dom"/>
</dbReference>
<evidence type="ECO:0000256" key="4">
    <source>
        <dbReference type="SAM" id="Phobius"/>
    </source>
</evidence>
<feature type="region of interest" description="Disordered" evidence="3">
    <location>
        <begin position="915"/>
        <end position="963"/>
    </location>
</feature>
<dbReference type="SMART" id="SM00110">
    <property type="entry name" value="C1Q"/>
    <property type="match status" value="1"/>
</dbReference>
<keyword evidence="2" id="KW-0964">Secreted</keyword>
<feature type="compositionally biased region" description="Polar residues" evidence="3">
    <location>
        <begin position="1061"/>
        <end position="1078"/>
    </location>
</feature>
<feature type="compositionally biased region" description="Polar residues" evidence="3">
    <location>
        <begin position="1445"/>
        <end position="1465"/>
    </location>
</feature>
<feature type="region of interest" description="Disordered" evidence="3">
    <location>
        <begin position="209"/>
        <end position="236"/>
    </location>
</feature>
<feature type="region of interest" description="Disordered" evidence="3">
    <location>
        <begin position="380"/>
        <end position="407"/>
    </location>
</feature>
<feature type="compositionally biased region" description="Basic and acidic residues" evidence="3">
    <location>
        <begin position="658"/>
        <end position="668"/>
    </location>
</feature>
<comment type="caution">
    <text evidence="6">The sequence shown here is derived from an EMBL/GenBank/DDBJ whole genome shotgun (WGS) entry which is preliminary data.</text>
</comment>
<feature type="region of interest" description="Disordered" evidence="3">
    <location>
        <begin position="1517"/>
        <end position="1536"/>
    </location>
</feature>
<feature type="transmembrane region" description="Helical" evidence="4">
    <location>
        <begin position="21"/>
        <end position="40"/>
    </location>
</feature>
<feature type="compositionally biased region" description="Polar residues" evidence="3">
    <location>
        <begin position="1840"/>
        <end position="1850"/>
    </location>
</feature>
<feature type="region of interest" description="Disordered" evidence="3">
    <location>
        <begin position="636"/>
        <end position="686"/>
    </location>
</feature>
<feature type="region of interest" description="Disordered" evidence="3">
    <location>
        <begin position="1762"/>
        <end position="1782"/>
    </location>
</feature>
<dbReference type="InterPro" id="IPR050392">
    <property type="entry name" value="Collagen/C1q_domain"/>
</dbReference>
<feature type="region of interest" description="Disordered" evidence="3">
    <location>
        <begin position="1044"/>
        <end position="1127"/>
    </location>
</feature>
<feature type="compositionally biased region" description="Polar residues" evidence="3">
    <location>
        <begin position="1002"/>
        <end position="1017"/>
    </location>
</feature>
<feature type="compositionally biased region" description="Acidic residues" evidence="3">
    <location>
        <begin position="212"/>
        <end position="222"/>
    </location>
</feature>
<protein>
    <recommendedName>
        <fullName evidence="5">C1q domain-containing protein</fullName>
    </recommendedName>
</protein>
<evidence type="ECO:0000313" key="7">
    <source>
        <dbReference type="Proteomes" id="UP001497497"/>
    </source>
</evidence>
<dbReference type="EMBL" id="CAXITT010000209">
    <property type="protein sequence ID" value="CAL1535723.1"/>
    <property type="molecule type" value="Genomic_DNA"/>
</dbReference>
<feature type="domain" description="C1q" evidence="5">
    <location>
        <begin position="1868"/>
        <end position="2006"/>
    </location>
</feature>
<gene>
    <name evidence="6" type="ORF">GSLYS_00009683001</name>
</gene>
<feature type="compositionally biased region" description="Low complexity" evidence="3">
    <location>
        <begin position="1242"/>
        <end position="1253"/>
    </location>
</feature>
<feature type="compositionally biased region" description="Polar residues" evidence="3">
    <location>
        <begin position="1213"/>
        <end position="1241"/>
    </location>
</feature>
<dbReference type="Proteomes" id="UP001497497">
    <property type="component" value="Unassembled WGS sequence"/>
</dbReference>
<feature type="compositionally biased region" description="Basic and acidic residues" evidence="3">
    <location>
        <begin position="592"/>
        <end position="614"/>
    </location>
</feature>
<feature type="region of interest" description="Disordered" evidence="3">
    <location>
        <begin position="1213"/>
        <end position="1264"/>
    </location>
</feature>
<dbReference type="PRINTS" id="PR00007">
    <property type="entry name" value="COMPLEMNTC1Q"/>
</dbReference>
<feature type="compositionally biased region" description="Basic and acidic residues" evidence="3">
    <location>
        <begin position="386"/>
        <end position="404"/>
    </location>
</feature>
<dbReference type="PANTHER" id="PTHR15427">
    <property type="entry name" value="EMILIN ELASTIN MICROFIBRIL INTERFACE-LOCATED PROTEIN ELASTIN MICROFIBRIL INTERFACER"/>
    <property type="match status" value="1"/>
</dbReference>
<keyword evidence="4" id="KW-0472">Membrane</keyword>
<feature type="compositionally biased region" description="Polar residues" evidence="3">
    <location>
        <begin position="636"/>
        <end position="652"/>
    </location>
</feature>
<feature type="compositionally biased region" description="Polar residues" evidence="3">
    <location>
        <begin position="573"/>
        <end position="591"/>
    </location>
</feature>
<feature type="compositionally biased region" description="Polar residues" evidence="3">
    <location>
        <begin position="426"/>
        <end position="439"/>
    </location>
</feature>
<sequence>MELPRRTIGSRMEKHVRVQGTTVAALIIFFGILPTCAYVLPTNGIERPTEENSGALNGTPFDQELATGDTLESSPSKPDLEWDTDASVKTEDAGKDFPGDKFRAEEGKDSRVIKTRSVRSEPGAAGVNKNPNKALASRETKLKSEKLSRKNTKKETMISRKTSEKLIDGHEKKNPKEEKGAKKSEVMAPGGYLTLEERISAWLLAKRKADTDWEDAAPETDFPDTRSRPVSDDDDSGVLVHIDKMKNYDVNDDTYGDDGLVAPRGYGDPGDFMGQPHGYHYPSGYNRDVELRRYGMSDDTDQYKDFLEVQKSKRGKNYEKTFEKDQGEYDNVGPNRNIKTNDKPMFFYYYDPESHYAPSGVKSQFQFYDKEYGVDDPFMYEENEDREGKGKRDISPKGSKDPRELNANVNSFYTLENYVDEDPSFNKRSSAETINTSHLGSLKDTGMDKGLRSSKENKKNKAPVDGDVSGDRLGKTKNKDRRDLTEYVKKSSKIVNRVAVKEESKESRPNVPPNSNLENVKTVGDAVDVEAERLLGKAKQFEVSANSQEMVHKNQGAPLQAEAINIGAIMQRGDNSGNTSDISASNATSGTGEDKTEKRSSLEEKVTVKSKEIDQSNITSQNKDLVADVPIQKSTGAVTSKHQNASVSPITSQDEKDDASRTLEKSSRDVPSSIENGTDIPSGGTSLIFTSNDTTISDQNEETIPILRHDTTISDQNKETIPILRNDTTISEQNEETMPILRNVATKISVLTKNVIPPKSLNNFSVVTLPSVEQGQEIFTETSKLDSKSIDGLLSKIENNGSDSPSTIRLKDATLTNMAELSDVGSNLSLSSGSLNVLSANSSNLDNPNDGTKTNITTTNSSLKSEDLTIADFSHKNITSVELSSSFDGVGVTAVHDFTDTSSTFQDNVKMDLPASVTNDTRNSIRDNTEANRTNETFENSNGSVSHETNESTTRDDVKSAESEKIPTAYMASVVLSSSDHVSALNKPGNVSGDSINKKENGLSTADTNETSTTNKEELIQSNKVLISSDVGNSKSNVSLQITDSHLASNGSDRSFKKNDNTSPQEVMSNNETRLNSGRSDKEHIQMSLAEIAPQDNGEEVFGSLGNMSTSKLPADPMSVSRDLNGSVESLSEKSLLQHNTTPLPIVPSGNGSKVSDHPLESDDVQRSTEDLSLKVMGVHAAPETAKVSTANPNVTLQYAGNNTWVFKDTATAESVTESGNDTQAAQSSSGHDNNSSVTINSAASQSQSSSLSTEDVKEQQKKHLSIGPVIEIRNASYSLNMVHSNTSLLNNSNAEGQNILGTVGNSSHFTSNSNNSTFEQEVLSDEQRNITGESNTTSTLNPQEKILTTTFLSDSNFSRKLLSIADVQFSGYTDLNETRNASREVDSRNTTRRFIVSSEDNTTYPASHDTPRSTLYTNITTDQQVNGNSTTKQEDARFNDTLKSSMGRSLNQTLQDSETTSPAGNHSLVEKKNTSSVVPEVMKNVVIPSSKKLQTHEPQLQDGGDAAKRILVSNLVNGSSHPNQGHRLDNNTSATNDLQSNNLRENATQVEDDSISVENFLKSQSVNSHNLTTMPVFATAGGVAIDSVTNSSSEAMAVNLTYSNDGMTVNLTDSKDVQKSSVTRREILTSSSQYVSAAASGGRDNSSVSNVTSWLSEISQKNGGEQENNISGQSDKNRTNFETTMNPGANNLKTRNESFQITSVGDGTKEPHVRDIERLVPVGAHTFKSSAFDGLNASTNGSLANVTISSNDADLKIDAGRGSDVTAGDPSHFSAPSAEESDIAVPPISAYMIQDFSLRKPNPDTKSTSVDSKNTKSGGDAVSSGSSINVDSTMGGGRANSTGGTPSNSTDLPCVGPACDFGPLSVPPRSQAAVSAVLTTHFGPTKDTMIPFDLELLDLDDNYDNTTGMFICTIPGTYVISLYLMSHPGAKVNARVFINNRPIAALWADDSKNAGFYPSSSTQTIAQLGFGDQVYVMLVDGGYGESWVHANYNVFTIFLLYEQVF</sequence>
<feature type="compositionally biased region" description="Polar residues" evidence="3">
    <location>
        <begin position="931"/>
        <end position="947"/>
    </location>
</feature>
<feature type="region of interest" description="Disordered" evidence="3">
    <location>
        <begin position="1141"/>
        <end position="1169"/>
    </location>
</feature>
<dbReference type="InterPro" id="IPR008983">
    <property type="entry name" value="Tumour_necrosis_fac-like_dom"/>
</dbReference>
<feature type="region of interest" description="Disordered" evidence="3">
    <location>
        <begin position="49"/>
        <end position="190"/>
    </location>
</feature>
<comment type="subcellular location">
    <subcellularLocation>
        <location evidence="1">Secreted</location>
    </subcellularLocation>
</comment>
<feature type="compositionally biased region" description="Basic and acidic residues" evidence="3">
    <location>
        <begin position="136"/>
        <end position="185"/>
    </location>
</feature>
<dbReference type="GO" id="GO:0005581">
    <property type="term" value="C:collagen trimer"/>
    <property type="evidence" value="ECO:0007669"/>
    <property type="project" value="UniProtKB-KW"/>
</dbReference>
<feature type="region of interest" description="Disordered" evidence="3">
    <location>
        <begin position="1661"/>
        <end position="1698"/>
    </location>
</feature>
<feature type="region of interest" description="Disordered" evidence="3">
    <location>
        <begin position="571"/>
        <end position="621"/>
    </location>
</feature>
<evidence type="ECO:0000259" key="5">
    <source>
        <dbReference type="PROSITE" id="PS50871"/>
    </source>
</evidence>
<feature type="region of interest" description="Disordered" evidence="3">
    <location>
        <begin position="985"/>
        <end position="1017"/>
    </location>
</feature>
<evidence type="ECO:0000256" key="1">
    <source>
        <dbReference type="ARBA" id="ARBA00004613"/>
    </source>
</evidence>
<dbReference type="Pfam" id="PF00386">
    <property type="entry name" value="C1q"/>
    <property type="match status" value="1"/>
</dbReference>
<feature type="region of interest" description="Disordered" evidence="3">
    <location>
        <begin position="1445"/>
        <end position="1477"/>
    </location>
</feature>
<keyword evidence="4" id="KW-0812">Transmembrane</keyword>
<feature type="region of interest" description="Disordered" evidence="3">
    <location>
        <begin position="498"/>
        <end position="522"/>
    </location>
</feature>
<feature type="compositionally biased region" description="Basic and acidic residues" evidence="3">
    <location>
        <begin position="499"/>
        <end position="508"/>
    </location>
</feature>
<dbReference type="PROSITE" id="PS50871">
    <property type="entry name" value="C1Q"/>
    <property type="match status" value="1"/>
</dbReference>
<feature type="region of interest" description="Disordered" evidence="3">
    <location>
        <begin position="424"/>
        <end position="483"/>
    </location>
</feature>
<feature type="region of interest" description="Disordered" evidence="3">
    <location>
        <begin position="1799"/>
        <end position="1850"/>
    </location>
</feature>
<feature type="compositionally biased region" description="Basic and acidic residues" evidence="3">
    <location>
        <begin position="948"/>
        <end position="963"/>
    </location>
</feature>
<evidence type="ECO:0000256" key="2">
    <source>
        <dbReference type="ARBA" id="ARBA00022525"/>
    </source>
</evidence>
<evidence type="ECO:0000313" key="6">
    <source>
        <dbReference type="EMBL" id="CAL1535723.1"/>
    </source>
</evidence>
<feature type="compositionally biased region" description="Polar residues" evidence="3">
    <location>
        <begin position="1044"/>
        <end position="1053"/>
    </location>
</feature>
<organism evidence="6 7">
    <name type="scientific">Lymnaea stagnalis</name>
    <name type="common">Great pond snail</name>
    <name type="synonym">Helix stagnalis</name>
    <dbReference type="NCBI Taxonomy" id="6523"/>
    <lineage>
        <taxon>Eukaryota</taxon>
        <taxon>Metazoa</taxon>
        <taxon>Spiralia</taxon>
        <taxon>Lophotrochozoa</taxon>
        <taxon>Mollusca</taxon>
        <taxon>Gastropoda</taxon>
        <taxon>Heterobranchia</taxon>
        <taxon>Euthyneura</taxon>
        <taxon>Panpulmonata</taxon>
        <taxon>Hygrophila</taxon>
        <taxon>Lymnaeoidea</taxon>
        <taxon>Lymnaeidae</taxon>
        <taxon>Lymnaea</taxon>
    </lineage>
</organism>
<dbReference type="SUPFAM" id="SSF49842">
    <property type="entry name" value="TNF-like"/>
    <property type="match status" value="1"/>
</dbReference>
<proteinExistence type="predicted"/>
<dbReference type="Gene3D" id="2.60.120.40">
    <property type="match status" value="1"/>
</dbReference>
<reference evidence="6 7" key="1">
    <citation type="submission" date="2024-04" db="EMBL/GenBank/DDBJ databases">
        <authorList>
            <consortium name="Genoscope - CEA"/>
            <person name="William W."/>
        </authorList>
    </citation>
    <scope>NUCLEOTIDE SEQUENCE [LARGE SCALE GENOMIC DNA]</scope>
</reference>
<evidence type="ECO:0000256" key="3">
    <source>
        <dbReference type="SAM" id="MobiDB-lite"/>
    </source>
</evidence>
<feature type="compositionally biased region" description="Basic and acidic residues" evidence="3">
    <location>
        <begin position="445"/>
        <end position="474"/>
    </location>
</feature>
<name>A0AAV2HQE2_LYMST</name>
<accession>A0AAV2HQE2</accession>